<keyword evidence="1" id="KW-0175">Coiled coil</keyword>
<dbReference type="Gene3D" id="1.10.287.1490">
    <property type="match status" value="1"/>
</dbReference>
<evidence type="ECO:0000256" key="1">
    <source>
        <dbReference type="SAM" id="Coils"/>
    </source>
</evidence>
<proteinExistence type="predicted"/>
<feature type="compositionally biased region" description="Polar residues" evidence="2">
    <location>
        <begin position="962"/>
        <end position="989"/>
    </location>
</feature>
<dbReference type="STRING" id="7398.A0A1A9ZTD0"/>
<sequence>MRPLRGVNKKKQSMDYTNYAYKEAVGRLKLMLADSYSSPKRGTLRSNAANISADNYSSRIAAVERPTLGDISKYLTPSQKSHVGSYRSRRDYNGSSGSQENIYSSPVRNYGTSTVSTPNTVIVPSSAQPAQALLEDFTPTSKEKPSSEDCVTAPAEIFEFIERQDDYIEQLEKESKYCRNELSNLLGKVREVIDENEQLTENTRKELKALADFPSTNPPSENEDFPGKKRILMPRKKDIKSSRYGSAPNILYEARISELEAELTQAHIDLKRTKTENEELKKKLANEASDTTSNIGQNCDIHRKQIEFLQKEKASLEETIRHLQKCLDETKSQQLNATPNRYINDLVQMERSQAELEVKHLRDELDRQHERVRELQHDMARRLAEERASAERRYNNQFDQMGGDLNHQWDNVAKLQLEVERQKRYESDLKRELANRNGQIEDLKMELRSNRSTFLADMAQLNAEKQSLEQDITALRLQLDRASRDHKTEAARLNAEINSLRQRLDRADADLLHSKREVLRLNDDIANLEKELAYGELKNEIRPTKKDLDKRISEMQDKHAETVNELEDMIQSQKQLMDKLTNECRTLTKKLEDTTIKHNRDEHNLRSINDKLLLCLKEIWHKYKELMQKHDNCETEISSLQSNVEYLTNRVLSSDRPSKLDHSSTSYNSLPTAGKVSLAYKPSTFDATDKSRTVADDYIKSGNSYSYEPILGKASVNDSQPSAIADDYKPKYDTTSTPGYDYKSQFNDNDDENLKDISEGEKKQQQPIEHPQQNANASDRNTNANNSGTTAETAENAADRLADYNTNYNAYDEYDQQQYDAAGYDGTNYEPQQYGNEGYDPGVNQTDYEYREGDYETAGYQYEATNERGEATAIAEQQNQDTNVITNVTAEPEPIKITATPSTQKSTSSNVPPSKTSKSSASATGGSGQSNESRTQSRAGGSSMGSGGSAGTGATGKSSLSQQPASATGKNISSPSLMRSFDSDTCTEINEQEFDSLTEMSISPLETT</sequence>
<protein>
    <submittedName>
        <fullName evidence="3">Uncharacterized protein</fullName>
    </submittedName>
</protein>
<feature type="compositionally biased region" description="Polar residues" evidence="2">
    <location>
        <begin position="998"/>
        <end position="1008"/>
    </location>
</feature>
<name>A0A1A9ZTD0_GLOPL</name>
<dbReference type="GO" id="GO:0035148">
    <property type="term" value="P:tube formation"/>
    <property type="evidence" value="ECO:0007669"/>
    <property type="project" value="TreeGrafter"/>
</dbReference>
<dbReference type="PANTHER" id="PTHR34343:SF1">
    <property type="entry name" value="SEROLOGICALLY DEFINED COLON CANCER ANTIGEN 8"/>
    <property type="match status" value="1"/>
</dbReference>
<evidence type="ECO:0000313" key="3">
    <source>
        <dbReference type="EnsemblMetazoa" id="GPAI024280-PA"/>
    </source>
</evidence>
<feature type="compositionally biased region" description="Polar residues" evidence="2">
    <location>
        <begin position="93"/>
        <end position="110"/>
    </location>
</feature>
<evidence type="ECO:0000313" key="4">
    <source>
        <dbReference type="Proteomes" id="UP000092445"/>
    </source>
</evidence>
<dbReference type="Pfam" id="PF15964">
    <property type="entry name" value="CCCAP"/>
    <property type="match status" value="1"/>
</dbReference>
<dbReference type="GO" id="GO:0005814">
    <property type="term" value="C:centriole"/>
    <property type="evidence" value="ECO:0007669"/>
    <property type="project" value="TreeGrafter"/>
</dbReference>
<dbReference type="GO" id="GO:0007098">
    <property type="term" value="P:centrosome cycle"/>
    <property type="evidence" value="ECO:0007669"/>
    <property type="project" value="InterPro"/>
</dbReference>
<reference evidence="3" key="2">
    <citation type="submission" date="2020-05" db="UniProtKB">
        <authorList>
            <consortium name="EnsemblMetazoa"/>
        </authorList>
    </citation>
    <scope>IDENTIFICATION</scope>
    <source>
        <strain evidence="3">IAEA</strain>
    </source>
</reference>
<feature type="compositionally biased region" description="Low complexity" evidence="2">
    <location>
        <begin position="912"/>
        <end position="924"/>
    </location>
</feature>
<keyword evidence="4" id="KW-1185">Reference proteome</keyword>
<dbReference type="GO" id="GO:0005813">
    <property type="term" value="C:centrosome"/>
    <property type="evidence" value="ECO:0007669"/>
    <property type="project" value="InterPro"/>
</dbReference>
<feature type="coiled-coil region" evidence="1">
    <location>
        <begin position="168"/>
        <end position="202"/>
    </location>
</feature>
<dbReference type="AlphaFoldDB" id="A0A1A9ZTD0"/>
<feature type="region of interest" description="Disordered" evidence="2">
    <location>
        <begin position="884"/>
        <end position="1008"/>
    </location>
</feature>
<accession>A0A1A9ZTD0</accession>
<feature type="coiled-coil region" evidence="1">
    <location>
        <begin position="256"/>
        <end position="597"/>
    </location>
</feature>
<feature type="region of interest" description="Disordered" evidence="2">
    <location>
        <begin position="717"/>
        <end position="795"/>
    </location>
</feature>
<dbReference type="GO" id="GO:0030010">
    <property type="term" value="P:establishment of cell polarity"/>
    <property type="evidence" value="ECO:0007669"/>
    <property type="project" value="TreeGrafter"/>
</dbReference>
<feature type="compositionally biased region" description="Basic and acidic residues" evidence="2">
    <location>
        <begin position="752"/>
        <end position="764"/>
    </location>
</feature>
<feature type="region of interest" description="Disordered" evidence="2">
    <location>
        <begin position="73"/>
        <end position="110"/>
    </location>
</feature>
<dbReference type="Proteomes" id="UP000092445">
    <property type="component" value="Unassembled WGS sequence"/>
</dbReference>
<organism evidence="3 4">
    <name type="scientific">Glossina pallidipes</name>
    <name type="common">Tsetse fly</name>
    <dbReference type="NCBI Taxonomy" id="7398"/>
    <lineage>
        <taxon>Eukaryota</taxon>
        <taxon>Metazoa</taxon>
        <taxon>Ecdysozoa</taxon>
        <taxon>Arthropoda</taxon>
        <taxon>Hexapoda</taxon>
        <taxon>Insecta</taxon>
        <taxon>Pterygota</taxon>
        <taxon>Neoptera</taxon>
        <taxon>Endopterygota</taxon>
        <taxon>Diptera</taxon>
        <taxon>Brachycera</taxon>
        <taxon>Muscomorpha</taxon>
        <taxon>Hippoboscoidea</taxon>
        <taxon>Glossinidae</taxon>
        <taxon>Glossina</taxon>
    </lineage>
</organism>
<feature type="compositionally biased region" description="Polar residues" evidence="2">
    <location>
        <begin position="899"/>
        <end position="911"/>
    </location>
</feature>
<dbReference type="PANTHER" id="PTHR34343">
    <property type="entry name" value="SEROLOGICALLY DEFINED COLON CANCER ANTIGEN 8"/>
    <property type="match status" value="1"/>
</dbReference>
<feature type="compositionally biased region" description="Polar residues" evidence="2">
    <location>
        <begin position="765"/>
        <end position="793"/>
    </location>
</feature>
<dbReference type="EnsemblMetazoa" id="GPAI024280-RA">
    <property type="protein sequence ID" value="GPAI024280-PA"/>
    <property type="gene ID" value="GPAI024280"/>
</dbReference>
<reference evidence="4" key="1">
    <citation type="submission" date="2014-03" db="EMBL/GenBank/DDBJ databases">
        <authorList>
            <person name="Aksoy S."/>
            <person name="Warren W."/>
            <person name="Wilson R.K."/>
        </authorList>
    </citation>
    <scope>NUCLEOTIDE SEQUENCE [LARGE SCALE GENOMIC DNA]</scope>
    <source>
        <strain evidence="4">IAEA</strain>
    </source>
</reference>
<dbReference type="InterPro" id="IPR031887">
    <property type="entry name" value="SDCCAG8"/>
</dbReference>
<dbReference type="GO" id="GO:0001764">
    <property type="term" value="P:neuron migration"/>
    <property type="evidence" value="ECO:0007669"/>
    <property type="project" value="TreeGrafter"/>
</dbReference>
<evidence type="ECO:0000256" key="2">
    <source>
        <dbReference type="SAM" id="MobiDB-lite"/>
    </source>
</evidence>
<feature type="compositionally biased region" description="Gly residues" evidence="2">
    <location>
        <begin position="942"/>
        <end position="954"/>
    </location>
</feature>
<dbReference type="VEuPathDB" id="VectorBase:GPAI024280"/>